<protein>
    <submittedName>
        <fullName evidence="1">Uncharacterized protein</fullName>
    </submittedName>
</protein>
<dbReference type="RefSeq" id="WP_146803653.1">
    <property type="nucleotide sequence ID" value="NZ_BJUK01000033.1"/>
</dbReference>
<dbReference type="EMBL" id="JAEDAF010000013">
    <property type="protein sequence ID" value="MBH8581162.1"/>
    <property type="molecule type" value="Genomic_DNA"/>
</dbReference>
<accession>A0A510XA52</accession>
<evidence type="ECO:0000313" key="4">
    <source>
        <dbReference type="Proteomes" id="UP000651738"/>
    </source>
</evidence>
<sequence>MAEQQTQTIRIDGKDYDTAELSEAARNQVVNLRVTDQEIQRLQQQVAIAQTARRAYADALKAELERVEH</sequence>
<comment type="caution">
    <text evidence="1">The sequence shown here is derived from an EMBL/GenBank/DDBJ whole genome shotgun (WGS) entry which is preliminary data.</text>
</comment>
<reference evidence="1 3" key="1">
    <citation type="submission" date="2019-07" db="EMBL/GenBank/DDBJ databases">
        <title>Whole genome shotgun sequence of Halomonas pacifica NBRC 102220.</title>
        <authorList>
            <person name="Hosoyama A."/>
            <person name="Uohara A."/>
            <person name="Ohji S."/>
            <person name="Ichikawa N."/>
        </authorList>
    </citation>
    <scope>NUCLEOTIDE SEQUENCE [LARGE SCALE GENOMIC DNA]</scope>
    <source>
        <strain evidence="1 3">NBRC 102220</strain>
    </source>
</reference>
<dbReference type="AlphaFoldDB" id="A0A510XA52"/>
<dbReference type="EMBL" id="BJUK01000033">
    <property type="protein sequence ID" value="GEK48319.1"/>
    <property type="molecule type" value="Genomic_DNA"/>
</dbReference>
<evidence type="ECO:0000313" key="3">
    <source>
        <dbReference type="Proteomes" id="UP000321275"/>
    </source>
</evidence>
<dbReference type="Proteomes" id="UP000651738">
    <property type="component" value="Unassembled WGS sequence"/>
</dbReference>
<gene>
    <name evidence="1" type="ORF">HPA02_26020</name>
    <name evidence="2" type="ORF">I7V36_13745</name>
</gene>
<reference evidence="2 4" key="2">
    <citation type="submission" date="2020-12" db="EMBL/GenBank/DDBJ databases">
        <title>Draft genome sequence of Halomonas pacifica strain CARE-V15.</title>
        <authorList>
            <person name="Vignesh N."/>
            <person name="Thabitha A."/>
            <person name="Saravanan R."/>
            <person name="Manigandan V."/>
        </authorList>
    </citation>
    <scope>NUCLEOTIDE SEQUENCE [LARGE SCALE GENOMIC DNA]</scope>
    <source>
        <strain evidence="2 4">CARE-V15</strain>
    </source>
</reference>
<organism evidence="1 3">
    <name type="scientific">Bisbaumannia pacifica</name>
    <dbReference type="NCBI Taxonomy" id="77098"/>
    <lineage>
        <taxon>Bacteria</taxon>
        <taxon>Pseudomonadati</taxon>
        <taxon>Pseudomonadota</taxon>
        <taxon>Gammaproteobacteria</taxon>
        <taxon>Oceanospirillales</taxon>
        <taxon>Halomonadaceae</taxon>
        <taxon>Bisbaumannia</taxon>
    </lineage>
</organism>
<name>A0A510XA52_9GAMM</name>
<proteinExistence type="predicted"/>
<evidence type="ECO:0000313" key="1">
    <source>
        <dbReference type="EMBL" id="GEK48319.1"/>
    </source>
</evidence>
<evidence type="ECO:0000313" key="2">
    <source>
        <dbReference type="EMBL" id="MBH8581162.1"/>
    </source>
</evidence>
<dbReference type="OrthoDB" id="5739715at2"/>
<dbReference type="Proteomes" id="UP000321275">
    <property type="component" value="Unassembled WGS sequence"/>
</dbReference>
<keyword evidence="3" id="KW-1185">Reference proteome</keyword>